<keyword evidence="2" id="KW-0812">Transmembrane</keyword>
<dbReference type="EMBL" id="QGDH01000161">
    <property type="protein sequence ID" value="RAR04165.1"/>
    <property type="molecule type" value="Genomic_DNA"/>
</dbReference>
<evidence type="ECO:0000313" key="9">
    <source>
        <dbReference type="EMBL" id="RAR04165.1"/>
    </source>
</evidence>
<feature type="signal peptide" evidence="7">
    <location>
        <begin position="1"/>
        <end position="19"/>
    </location>
</feature>
<dbReference type="AlphaFoldDB" id="A0A364MUM1"/>
<protein>
    <submittedName>
        <fullName evidence="9">WSC-domain-containing protein</fullName>
    </submittedName>
</protein>
<evidence type="ECO:0000259" key="8">
    <source>
        <dbReference type="PROSITE" id="PS51212"/>
    </source>
</evidence>
<keyword evidence="3 7" id="KW-0732">Signal</keyword>
<proteinExistence type="predicted"/>
<comment type="caution">
    <text evidence="9">The sequence shown here is derived from an EMBL/GenBank/DDBJ whole genome shotgun (WGS) entry which is preliminary data.</text>
</comment>
<evidence type="ECO:0000256" key="1">
    <source>
        <dbReference type="ARBA" id="ARBA00004167"/>
    </source>
</evidence>
<gene>
    <name evidence="9" type="ORF">DDE83_007947</name>
</gene>
<dbReference type="InterPro" id="IPR002889">
    <property type="entry name" value="WSC_carb-bd"/>
</dbReference>
<dbReference type="GO" id="GO:0005886">
    <property type="term" value="C:plasma membrane"/>
    <property type="evidence" value="ECO:0007669"/>
    <property type="project" value="TreeGrafter"/>
</dbReference>
<dbReference type="PANTHER" id="PTHR24269">
    <property type="entry name" value="KREMEN PROTEIN"/>
    <property type="match status" value="1"/>
</dbReference>
<dbReference type="STRING" id="183478.A0A364MUM1"/>
<evidence type="ECO:0000256" key="3">
    <source>
        <dbReference type="ARBA" id="ARBA00022729"/>
    </source>
</evidence>
<comment type="subcellular location">
    <subcellularLocation>
        <location evidence="1">Membrane</location>
        <topology evidence="1">Single-pass membrane protein</topology>
    </subcellularLocation>
</comment>
<accession>A0A364MUM1</accession>
<dbReference type="Proteomes" id="UP000249619">
    <property type="component" value="Unassembled WGS sequence"/>
</dbReference>
<reference evidence="10" key="1">
    <citation type="submission" date="2018-05" db="EMBL/GenBank/DDBJ databases">
        <title>Draft genome sequence of Stemphylium lycopersici strain CIDEFI 213.</title>
        <authorList>
            <person name="Medina R."/>
            <person name="Franco M.E.E."/>
            <person name="Lucentini C.G."/>
            <person name="Saparrat M.C.N."/>
            <person name="Balatti P.A."/>
        </authorList>
    </citation>
    <scope>NUCLEOTIDE SEQUENCE [LARGE SCALE GENOMIC DNA]</scope>
    <source>
        <strain evidence="10">CIDEFI 213</strain>
    </source>
</reference>
<dbReference type="SMART" id="SM00321">
    <property type="entry name" value="WSC"/>
    <property type="match status" value="1"/>
</dbReference>
<name>A0A364MUM1_STELY</name>
<sequence>MRSSGILVFAFAANAFALGTQHVLGSLNLPTSSYECKNGVKPSIVCDDASAEKPNCSCTCTNGITFSQPLDPFHSPSSSVADDTVCQIEKTECLAREQTSVAEVAALKDQLDAYKNAPAYMYLGCFTDSAKRVLGPTRVAEQDMTVQRCETICKDSKYYSLQNGSACYCGSTFLQPTQHMPEAECNSPCAGNKAATCGGPWRNAIYVKK</sequence>
<evidence type="ECO:0000256" key="6">
    <source>
        <dbReference type="ARBA" id="ARBA00023180"/>
    </source>
</evidence>
<keyword evidence="6" id="KW-0325">Glycoprotein</keyword>
<dbReference type="PROSITE" id="PS51212">
    <property type="entry name" value="WSC"/>
    <property type="match status" value="1"/>
</dbReference>
<dbReference type="PANTHER" id="PTHR24269:SF16">
    <property type="entry name" value="PROTEIN SLG1"/>
    <property type="match status" value="1"/>
</dbReference>
<organism evidence="9 10">
    <name type="scientific">Stemphylium lycopersici</name>
    <name type="common">Tomato gray leaf spot disease fungus</name>
    <name type="synonym">Thyrospora lycopersici</name>
    <dbReference type="NCBI Taxonomy" id="183478"/>
    <lineage>
        <taxon>Eukaryota</taxon>
        <taxon>Fungi</taxon>
        <taxon>Dikarya</taxon>
        <taxon>Ascomycota</taxon>
        <taxon>Pezizomycotina</taxon>
        <taxon>Dothideomycetes</taxon>
        <taxon>Pleosporomycetidae</taxon>
        <taxon>Pleosporales</taxon>
        <taxon>Pleosporineae</taxon>
        <taxon>Pleosporaceae</taxon>
        <taxon>Stemphylium</taxon>
    </lineage>
</organism>
<dbReference type="InterPro" id="IPR051836">
    <property type="entry name" value="Kremen_rcpt"/>
</dbReference>
<keyword evidence="4" id="KW-1133">Transmembrane helix</keyword>
<evidence type="ECO:0000256" key="5">
    <source>
        <dbReference type="ARBA" id="ARBA00023136"/>
    </source>
</evidence>
<dbReference type="Pfam" id="PF01822">
    <property type="entry name" value="WSC"/>
    <property type="match status" value="1"/>
</dbReference>
<evidence type="ECO:0000256" key="4">
    <source>
        <dbReference type="ARBA" id="ARBA00022989"/>
    </source>
</evidence>
<evidence type="ECO:0000313" key="10">
    <source>
        <dbReference type="Proteomes" id="UP000249619"/>
    </source>
</evidence>
<evidence type="ECO:0000256" key="2">
    <source>
        <dbReference type="ARBA" id="ARBA00022692"/>
    </source>
</evidence>
<keyword evidence="5" id="KW-0472">Membrane</keyword>
<evidence type="ECO:0000256" key="7">
    <source>
        <dbReference type="SAM" id="SignalP"/>
    </source>
</evidence>
<feature type="domain" description="WSC" evidence="8">
    <location>
        <begin position="119"/>
        <end position="209"/>
    </location>
</feature>
<feature type="chain" id="PRO_5016685332" evidence="7">
    <location>
        <begin position="20"/>
        <end position="209"/>
    </location>
</feature>
<keyword evidence="10" id="KW-1185">Reference proteome</keyword>